<evidence type="ECO:0000256" key="3">
    <source>
        <dbReference type="PIRSR" id="PIRSR601461-1"/>
    </source>
</evidence>
<dbReference type="SUPFAM" id="SSF50630">
    <property type="entry name" value="Acid proteases"/>
    <property type="match status" value="1"/>
</dbReference>
<dbReference type="GeneID" id="18913777"/>
<keyword evidence="5" id="KW-0645">Protease</keyword>
<evidence type="ECO:0000256" key="1">
    <source>
        <dbReference type="ARBA" id="ARBA00007447"/>
    </source>
</evidence>
<evidence type="ECO:0000256" key="2">
    <source>
        <dbReference type="ARBA" id="ARBA00022750"/>
    </source>
</evidence>
<dbReference type="InterPro" id="IPR001461">
    <property type="entry name" value="Aspartic_peptidase_A1"/>
</dbReference>
<protein>
    <recommendedName>
        <fullName evidence="7">Peptidase A1 domain-containing protein</fullName>
    </recommendedName>
</protein>
<proteinExistence type="inferred from homology"/>
<dbReference type="InterPro" id="IPR001969">
    <property type="entry name" value="Aspartic_peptidase_AS"/>
</dbReference>
<keyword evidence="4" id="KW-1015">Disulfide bond</keyword>
<dbReference type="GO" id="GO:0006508">
    <property type="term" value="P:proteolysis"/>
    <property type="evidence" value="ECO:0007669"/>
    <property type="project" value="UniProtKB-KW"/>
</dbReference>
<feature type="active site" evidence="3">
    <location>
        <position position="306"/>
    </location>
</feature>
<dbReference type="AlphaFoldDB" id="K5W8Y0"/>
<reference evidence="8 9" key="1">
    <citation type="journal article" date="2012" name="BMC Genomics">
        <title>Comparative genomics of the white-rot fungi, Phanerochaete carnosa and P. chrysosporium, to elucidate the genetic basis of the distinct wood types they colonize.</title>
        <authorList>
            <person name="Suzuki H."/>
            <person name="MacDonald J."/>
            <person name="Syed K."/>
            <person name="Salamov A."/>
            <person name="Hori C."/>
            <person name="Aerts A."/>
            <person name="Henrissat B."/>
            <person name="Wiebenga A."/>
            <person name="vanKuyk P.A."/>
            <person name="Barry K."/>
            <person name="Lindquist E."/>
            <person name="LaButti K."/>
            <person name="Lapidus A."/>
            <person name="Lucas S."/>
            <person name="Coutinho P."/>
            <person name="Gong Y."/>
            <person name="Samejima M."/>
            <person name="Mahadevan R."/>
            <person name="Abou-Zaid M."/>
            <person name="de Vries R.P."/>
            <person name="Igarashi K."/>
            <person name="Yadav J.S."/>
            <person name="Grigoriev I.V."/>
            <person name="Master E.R."/>
        </authorList>
    </citation>
    <scope>NUCLEOTIDE SEQUENCE [LARGE SCALE GENOMIC DNA]</scope>
    <source>
        <strain evidence="8 9">HHB-10118-sp</strain>
    </source>
</reference>
<dbReference type="InterPro" id="IPR034164">
    <property type="entry name" value="Pepsin-like_dom"/>
</dbReference>
<name>K5W8Y0_PHACS</name>
<dbReference type="HOGENOM" id="CLU_013253_1_4_1"/>
<comment type="similarity">
    <text evidence="1 5">Belongs to the peptidase A1 family.</text>
</comment>
<dbReference type="Proteomes" id="UP000008370">
    <property type="component" value="Unassembled WGS sequence"/>
</dbReference>
<feature type="active site" evidence="3">
    <location>
        <position position="126"/>
    </location>
</feature>
<feature type="domain" description="Peptidase A1" evidence="7">
    <location>
        <begin position="108"/>
        <end position="419"/>
    </location>
</feature>
<keyword evidence="2 5" id="KW-0064">Aspartyl protease</keyword>
<organism evidence="8 9">
    <name type="scientific">Phanerochaete carnosa (strain HHB-10118-sp)</name>
    <name type="common">White-rot fungus</name>
    <name type="synonym">Peniophora carnosa</name>
    <dbReference type="NCBI Taxonomy" id="650164"/>
    <lineage>
        <taxon>Eukaryota</taxon>
        <taxon>Fungi</taxon>
        <taxon>Dikarya</taxon>
        <taxon>Basidiomycota</taxon>
        <taxon>Agaricomycotina</taxon>
        <taxon>Agaricomycetes</taxon>
        <taxon>Polyporales</taxon>
        <taxon>Phanerochaetaceae</taxon>
        <taxon>Phanerochaete</taxon>
    </lineage>
</organism>
<dbReference type="GO" id="GO:0004190">
    <property type="term" value="F:aspartic-type endopeptidase activity"/>
    <property type="evidence" value="ECO:0007669"/>
    <property type="project" value="UniProtKB-KW"/>
</dbReference>
<dbReference type="Pfam" id="PF00026">
    <property type="entry name" value="Asp"/>
    <property type="match status" value="1"/>
</dbReference>
<feature type="chain" id="PRO_5003885503" description="Peptidase A1 domain-containing protein" evidence="6">
    <location>
        <begin position="25"/>
        <end position="423"/>
    </location>
</feature>
<evidence type="ECO:0000256" key="5">
    <source>
        <dbReference type="RuleBase" id="RU000454"/>
    </source>
</evidence>
<dbReference type="PRINTS" id="PR00792">
    <property type="entry name" value="PEPSIN"/>
</dbReference>
<evidence type="ECO:0000259" key="7">
    <source>
        <dbReference type="PROSITE" id="PS51767"/>
    </source>
</evidence>
<dbReference type="InterPro" id="IPR033121">
    <property type="entry name" value="PEPTIDASE_A1"/>
</dbReference>
<keyword evidence="6" id="KW-0732">Signal</keyword>
<sequence>MFHKATLVAVAFALLTAASPVVHAPGIKISLEGRSTPTRADGTFDHEKATLDRIKIQNKYQRNLRNLLANTGRLPEGWEVKEFLTIPLSLEKRAVGTEALVDEDEIEWLGLTTIGTPGQSFKIDFDTGSSDLWVPSSSCYRSACADKSKYNAVASATSSLKNGTIRIGYGEGSGVSGPIYTDTVIVAGLTATDQYFSPATTISSFFETDPTDGVMGLAYPSLSSFQGQTPFFSTLISQRKVNAGEFGFTLGSVGSELYLGGTDTSKYTGDIEYHSIDTSTGLWQASGAKCTVGSKTTNSGFNTIIDSGTTSISAPESAVNAFYVAIPGSQIWNHVEGSITYPCNLTPDVSFSWGGKTWEITRANFNLGETHQGSGRCFGALFIASDRLGLGNNTWLVGDAFMKNVYTTFSFDKNAVGFATLKV</sequence>
<dbReference type="PROSITE" id="PS00141">
    <property type="entry name" value="ASP_PROTEASE"/>
    <property type="match status" value="1"/>
</dbReference>
<dbReference type="PANTHER" id="PTHR47966">
    <property type="entry name" value="BETA-SITE APP-CLEAVING ENZYME, ISOFORM A-RELATED"/>
    <property type="match status" value="1"/>
</dbReference>
<evidence type="ECO:0000313" key="8">
    <source>
        <dbReference type="EMBL" id="EKM60378.1"/>
    </source>
</evidence>
<feature type="signal peptide" evidence="6">
    <location>
        <begin position="1"/>
        <end position="24"/>
    </location>
</feature>
<evidence type="ECO:0000256" key="6">
    <source>
        <dbReference type="SAM" id="SignalP"/>
    </source>
</evidence>
<dbReference type="InterPro" id="IPR021109">
    <property type="entry name" value="Peptidase_aspartic_dom_sf"/>
</dbReference>
<accession>K5W8Y0</accession>
<dbReference type="PROSITE" id="PS51767">
    <property type="entry name" value="PEPTIDASE_A1"/>
    <property type="match status" value="1"/>
</dbReference>
<evidence type="ECO:0000313" key="9">
    <source>
        <dbReference type="Proteomes" id="UP000008370"/>
    </source>
</evidence>
<keyword evidence="5" id="KW-0378">Hydrolase</keyword>
<dbReference type="PANTHER" id="PTHR47966:SF51">
    <property type="entry name" value="BETA-SITE APP-CLEAVING ENZYME, ISOFORM A-RELATED"/>
    <property type="match status" value="1"/>
</dbReference>
<dbReference type="KEGG" id="pco:PHACADRAFT_246257"/>
<dbReference type="FunCoup" id="K5W8Y0">
    <property type="interactions" value="62"/>
</dbReference>
<dbReference type="RefSeq" id="XP_007389841.1">
    <property type="nucleotide sequence ID" value="XM_007389779.1"/>
</dbReference>
<dbReference type="InParanoid" id="K5W8Y0"/>
<dbReference type="OrthoDB" id="15189at2759"/>
<evidence type="ECO:0000256" key="4">
    <source>
        <dbReference type="PIRSR" id="PIRSR601461-2"/>
    </source>
</evidence>
<keyword evidence="9" id="KW-1185">Reference proteome</keyword>
<dbReference type="FunFam" id="2.40.70.10:FF:000008">
    <property type="entry name" value="Cathepsin D"/>
    <property type="match status" value="1"/>
</dbReference>
<dbReference type="CDD" id="cd05471">
    <property type="entry name" value="pepsin_like"/>
    <property type="match status" value="1"/>
</dbReference>
<feature type="disulfide bond" evidence="4">
    <location>
        <begin position="139"/>
        <end position="144"/>
    </location>
</feature>
<dbReference type="Gene3D" id="2.40.70.10">
    <property type="entry name" value="Acid Proteases"/>
    <property type="match status" value="2"/>
</dbReference>
<gene>
    <name evidence="8" type="ORF">PHACADRAFT_246257</name>
</gene>
<dbReference type="EMBL" id="JH930468">
    <property type="protein sequence ID" value="EKM60378.1"/>
    <property type="molecule type" value="Genomic_DNA"/>
</dbReference>